<dbReference type="Gene3D" id="3.40.50.300">
    <property type="entry name" value="P-loop containing nucleotide triphosphate hydrolases"/>
    <property type="match status" value="1"/>
</dbReference>
<dbReference type="InterPro" id="IPR027417">
    <property type="entry name" value="P-loop_NTPase"/>
</dbReference>
<evidence type="ECO:0000259" key="3">
    <source>
        <dbReference type="Pfam" id="PF02263"/>
    </source>
</evidence>
<reference evidence="4" key="1">
    <citation type="submission" date="2021-01" db="EMBL/GenBank/DDBJ databases">
        <authorList>
            <person name="Corre E."/>
            <person name="Pelletier E."/>
            <person name="Niang G."/>
            <person name="Scheremetjew M."/>
            <person name="Finn R."/>
            <person name="Kale V."/>
            <person name="Holt S."/>
            <person name="Cochrane G."/>
            <person name="Meng A."/>
            <person name="Brown T."/>
            <person name="Cohen L."/>
        </authorList>
    </citation>
    <scope>NUCLEOTIDE SEQUENCE</scope>
</reference>
<protein>
    <recommendedName>
        <fullName evidence="3">Guanylate-binding protein N-terminal domain-containing protein</fullName>
    </recommendedName>
</protein>
<sequence length="557" mass="63763">MRYLKTRVADQTQDRCQDDDHSVDDDNEDNEDNENNETDPVEEASDADWKVSQDMSVIPQWIVDGGNSTHISEGRGKTQDRGFTWRPGQERCTEGVWFWSEPFVFNKNRRKIGVLLMDTQGAWDSGMNRDQSATIFGLTALLSSKLIYNIQNHIEDDKLENMDYFTTFAQAACSAGHSALFGDLEFLIRDWQHYDDGMTHEQCKEVMHEHLMSHLEEDKVSYDAKERVGRLKQTFQNIRCSGLVHPGLKVVRKNFDGALADIDKDFLHLLDCFVKRLFGGSFPEPSAPLGFELTADAFKTVVKNFANAFRERRGMSVGIRDAFVRLQATQTREKLVKVFKKTLKASFPDSVVLDPATLERSLQDLREDYCGRFAREIRPFRMAPEECKLYEDEFDQVITEIFERRNRANEEIVETATMKMVAAPVISVSVYFLFLHHWMLVAVLVGGGVCHMKKWSSKRNVSMCHPAVAEGIYVDTKNFALQRWQDLQAMQVAIRRLRSEEAIRILKVMGRKGKEMAGNICSRKPATPSEVVPVLEEVHDDGPQETFHAIDRARPAM</sequence>
<feature type="transmembrane region" description="Helical" evidence="2">
    <location>
        <begin position="428"/>
        <end position="450"/>
    </location>
</feature>
<organism evidence="4">
    <name type="scientific">Noctiluca scintillans</name>
    <name type="common">Sea sparkle</name>
    <name type="synonym">Red tide dinoflagellate</name>
    <dbReference type="NCBI Taxonomy" id="2966"/>
    <lineage>
        <taxon>Eukaryota</taxon>
        <taxon>Sar</taxon>
        <taxon>Alveolata</taxon>
        <taxon>Dinophyceae</taxon>
        <taxon>Noctilucales</taxon>
        <taxon>Noctilucaceae</taxon>
        <taxon>Noctiluca</taxon>
    </lineage>
</organism>
<evidence type="ECO:0000313" key="4">
    <source>
        <dbReference type="EMBL" id="CAD8829469.1"/>
    </source>
</evidence>
<evidence type="ECO:0000256" key="1">
    <source>
        <dbReference type="SAM" id="MobiDB-lite"/>
    </source>
</evidence>
<dbReference type="Pfam" id="PF02263">
    <property type="entry name" value="GBP"/>
    <property type="match status" value="1"/>
</dbReference>
<keyword evidence="2" id="KW-0472">Membrane</keyword>
<keyword evidence="2" id="KW-1133">Transmembrane helix</keyword>
<feature type="region of interest" description="Disordered" evidence="1">
    <location>
        <begin position="1"/>
        <end position="49"/>
    </location>
</feature>
<evidence type="ECO:0000256" key="2">
    <source>
        <dbReference type="SAM" id="Phobius"/>
    </source>
</evidence>
<proteinExistence type="predicted"/>
<accession>A0A7S0ZQS4</accession>
<name>A0A7S0ZQS4_NOCSC</name>
<dbReference type="EMBL" id="HBFQ01005387">
    <property type="protein sequence ID" value="CAD8829469.1"/>
    <property type="molecule type" value="Transcribed_RNA"/>
</dbReference>
<dbReference type="AlphaFoldDB" id="A0A7S0ZQS4"/>
<dbReference type="InterPro" id="IPR015894">
    <property type="entry name" value="Guanylate-bd_N"/>
</dbReference>
<feature type="domain" description="Guanylate-binding protein N-terminal" evidence="3">
    <location>
        <begin position="79"/>
        <end position="279"/>
    </location>
</feature>
<dbReference type="GO" id="GO:0003924">
    <property type="term" value="F:GTPase activity"/>
    <property type="evidence" value="ECO:0007669"/>
    <property type="project" value="InterPro"/>
</dbReference>
<feature type="compositionally biased region" description="Acidic residues" evidence="1">
    <location>
        <begin position="21"/>
        <end position="46"/>
    </location>
</feature>
<dbReference type="GO" id="GO:0005525">
    <property type="term" value="F:GTP binding"/>
    <property type="evidence" value="ECO:0007669"/>
    <property type="project" value="InterPro"/>
</dbReference>
<gene>
    <name evidence="4" type="ORF">NSCI0253_LOCUS3815</name>
</gene>
<dbReference type="PANTHER" id="PTHR10751">
    <property type="entry name" value="GUANYLATE BINDING PROTEIN"/>
    <property type="match status" value="1"/>
</dbReference>
<keyword evidence="2" id="KW-0812">Transmembrane</keyword>
<dbReference type="SUPFAM" id="SSF52540">
    <property type="entry name" value="P-loop containing nucleoside triphosphate hydrolases"/>
    <property type="match status" value="1"/>
</dbReference>